<feature type="region of interest" description="Disordered" evidence="4">
    <location>
        <begin position="1116"/>
        <end position="1142"/>
    </location>
</feature>
<evidence type="ECO:0000256" key="1">
    <source>
        <dbReference type="ARBA" id="ARBA00004300"/>
    </source>
</evidence>
<dbReference type="GeneID" id="109545494"/>
<organism evidence="6 7">
    <name type="scientific">Dendroctonus ponderosae</name>
    <name type="common">Mountain pine beetle</name>
    <dbReference type="NCBI Taxonomy" id="77166"/>
    <lineage>
        <taxon>Eukaryota</taxon>
        <taxon>Metazoa</taxon>
        <taxon>Ecdysozoa</taxon>
        <taxon>Arthropoda</taxon>
        <taxon>Hexapoda</taxon>
        <taxon>Insecta</taxon>
        <taxon>Pterygota</taxon>
        <taxon>Neoptera</taxon>
        <taxon>Endopterygota</taxon>
        <taxon>Coleoptera</taxon>
        <taxon>Polyphaga</taxon>
        <taxon>Cucujiformia</taxon>
        <taxon>Curculionidae</taxon>
        <taxon>Scolytinae</taxon>
        <taxon>Dendroctonus</taxon>
    </lineage>
</organism>
<feature type="region of interest" description="Disordered" evidence="4">
    <location>
        <begin position="889"/>
        <end position="937"/>
    </location>
</feature>
<reference evidence="6" key="2">
    <citation type="submission" date="2024-08" db="UniProtKB">
        <authorList>
            <consortium name="EnsemblMetazoa"/>
        </authorList>
    </citation>
    <scope>IDENTIFICATION</scope>
</reference>
<keyword evidence="3" id="KW-0206">Cytoskeleton</keyword>
<keyword evidence="7" id="KW-1185">Reference proteome</keyword>
<accession>A0AAR5QF31</accession>
<evidence type="ECO:0000313" key="7">
    <source>
        <dbReference type="Proteomes" id="UP000019118"/>
    </source>
</evidence>
<reference evidence="7" key="1">
    <citation type="journal article" date="2013" name="Genome Biol.">
        <title>Draft genome of the mountain pine beetle, Dendroctonus ponderosae Hopkins, a major forest pest.</title>
        <authorList>
            <person name="Keeling C.I."/>
            <person name="Yuen M.M."/>
            <person name="Liao N.Y."/>
            <person name="Docking T.R."/>
            <person name="Chan S.K."/>
            <person name="Taylor G.A."/>
            <person name="Palmquist D.L."/>
            <person name="Jackman S.D."/>
            <person name="Nguyen A."/>
            <person name="Li M."/>
            <person name="Henderson H."/>
            <person name="Janes J.K."/>
            <person name="Zhao Y."/>
            <person name="Pandoh P."/>
            <person name="Moore R."/>
            <person name="Sperling F.A."/>
            <person name="Huber D.P."/>
            <person name="Birol I."/>
            <person name="Jones S.J."/>
            <person name="Bohlmann J."/>
        </authorList>
    </citation>
    <scope>NUCLEOTIDE SEQUENCE</scope>
</reference>
<feature type="region of interest" description="Disordered" evidence="4">
    <location>
        <begin position="243"/>
        <end position="296"/>
    </location>
</feature>
<name>A0AAR5QF31_DENPD</name>
<feature type="compositionally biased region" description="Polar residues" evidence="4">
    <location>
        <begin position="272"/>
        <end position="286"/>
    </location>
</feature>
<feature type="domain" description="ALMS motif" evidence="5">
    <location>
        <begin position="1310"/>
        <end position="1419"/>
    </location>
</feature>
<proteinExistence type="predicted"/>
<dbReference type="Proteomes" id="UP000019118">
    <property type="component" value="Unassembled WGS sequence"/>
</dbReference>
<sequence>MSSDDNDKSTEQVLDYYKKYSQNRNLPKYFSGSSIAYLPPIVAYDEAPATTFLPTIHPNSAVIISEVKVTVHEEEIIDQEASSSSSSSHSRKLEWDNGADIGYSSVMKSRLKLQKSSSLPILDKTEPNTKVPSTIITHSTSDEKIGLLLFSSSSSKEESSKNSARQSSRTDSEPTSRKTFHATSTETPSSSSKASKCSEADSDVAKFGEFQKTLDFLKQKIGLPGAHSTPYLEAMSAERRRTVTEQMVAESSATPVSQRNAAHEKAGEGLQMENQTSSPKRPQQLNPPVVLRRKQPKDRIHRNVKAKIVELSISTPINVNCKTSDVKTVLPKAVQTEHITQQHIETQFNCENDQEPPLPIDQPEAVSEELSGSASSFEYINLNKNSTQKKSSIENTQTRIERRTSSVSGVLKQISLSKTSTESSSLSKTSSEDIDLHLRILQKLLRSKKLQSSTKRKYIHKLLNEFNQLETSNESNSSSDLFIPKKNLERSRVAFKEGGDTGCSNNLGETDRLEQDKNLAVAEKRMPSEEMSAQPSARSLLAYRTGQVEGDNCDCKPPYVSTDLTQPKSHPLKDIYGNPYKPKIYNFGSIQFKTPELNPDDFPPSSCSCHKENVEEKRRILPDKSSESTSSSTARSTVSFSKKSSEDYLLKFAENERSYQLHWINNEISHLSKLKNILELKSVKPAHSKVSTYHVAQRVSGKSSSRDYVIQTREDFPLDQNINYMLEGKEYVVSDPQKSSNHGANCVLADIIVNSNENGTNIKVRTLCSICKQVVCSCPPKTETLQFKRSSALSACDGSRCSACQKAVCVCKPNSITSKASKEDPSSSEKEIKEPIDLQYSDVELVTAADFNSLQKVFEKCCCTFRSPNCGCDFVKKLLDKFQVKDPNLEKTSQVSQPESLGRNPAASQTERHSQESKAQTSPAPKEDSEAQAGSNSRKNLLCRCTQTDQADPVESTQTGQRQEVKEQCLSTGSIKLLKDRTVQSCLCEATASTQTVSRQNVRDKFSSTSDMAGLTDAESQALRSEDHAKTQTNKKLLRNNAVQVSDDIDQASTQMDREAASQAVQTEIVFGSVSNQEQKSSGSPELQELATEPKVVSNSMDVAIQFPSLSQVNPNTGLSVNSQSSTTVHDGTSSTSTSSGSSRIICFCCKQKAFLAEVSYLQEGNDALAVCSRCYYNRPRYCAHNPRFMCRCWSHYQARQQLNTGRYCTCCRMEVSKCPRKGVMYTVTLEGDSAERRQFAKGDVKDLKIQDGWTRKSLKNKENYCKKEDDLKHSRRERPKKVRRPDGDKKPHKRALNEEVNKDSDGPYTLTEYLIKNRPEFICSAEYRRQVLLNSRILREQQKDDVKLHVLQNNKKATDQRNFQLFTEREMKDINKKNFKKLPEVREKLINQRETRLRSADRLISNIFAKKVQKSVLRGIGNFPIDKPLNNM</sequence>
<evidence type="ECO:0000259" key="5">
    <source>
        <dbReference type="Pfam" id="PF15309"/>
    </source>
</evidence>
<feature type="region of interest" description="Disordered" evidence="4">
    <location>
        <begin position="152"/>
        <end position="197"/>
    </location>
</feature>
<protein>
    <recommendedName>
        <fullName evidence="5">ALMS motif domain-containing protein</fullName>
    </recommendedName>
</protein>
<feature type="compositionally biased region" description="Low complexity" evidence="4">
    <location>
        <begin position="627"/>
        <end position="637"/>
    </location>
</feature>
<dbReference type="Pfam" id="PF15309">
    <property type="entry name" value="ALMS_motif"/>
    <property type="match status" value="1"/>
</dbReference>
<dbReference type="KEGG" id="dpa:109545494"/>
<feature type="compositionally biased region" description="Basic and acidic residues" evidence="4">
    <location>
        <begin position="609"/>
        <end position="626"/>
    </location>
</feature>
<evidence type="ECO:0000256" key="2">
    <source>
        <dbReference type="ARBA" id="ARBA00022490"/>
    </source>
</evidence>
<dbReference type="InterPro" id="IPR029299">
    <property type="entry name" value="ALMS_motif"/>
</dbReference>
<feature type="compositionally biased region" description="Polar residues" evidence="4">
    <location>
        <begin position="890"/>
        <end position="899"/>
    </location>
</feature>
<feature type="region of interest" description="Disordered" evidence="4">
    <location>
        <begin position="1074"/>
        <end position="1094"/>
    </location>
</feature>
<dbReference type="EnsemblMetazoa" id="XM_019916233.1">
    <property type="protein sequence ID" value="XP_019771792.1"/>
    <property type="gene ID" value="LOC109545494"/>
</dbReference>
<feature type="compositionally biased region" description="Polar residues" evidence="4">
    <location>
        <begin position="249"/>
        <end position="260"/>
    </location>
</feature>
<comment type="subcellular location">
    <subcellularLocation>
        <location evidence="1">Cytoplasm</location>
        <location evidence="1">Cytoskeleton</location>
        <location evidence="1">Microtubule organizing center</location>
        <location evidence="1">Centrosome</location>
    </subcellularLocation>
</comment>
<feature type="compositionally biased region" description="Basic and acidic residues" evidence="4">
    <location>
        <begin position="1285"/>
        <end position="1304"/>
    </location>
</feature>
<evidence type="ECO:0000313" key="6">
    <source>
        <dbReference type="EnsemblMetazoa" id="XP_019771792.1"/>
    </source>
</evidence>
<feature type="compositionally biased region" description="Low complexity" evidence="4">
    <location>
        <begin position="1125"/>
        <end position="1142"/>
    </location>
</feature>
<keyword evidence="2" id="KW-0963">Cytoplasm</keyword>
<feature type="compositionally biased region" description="Low complexity" evidence="4">
    <location>
        <begin position="184"/>
        <end position="195"/>
    </location>
</feature>
<feature type="region of interest" description="Disordered" evidence="4">
    <location>
        <begin position="603"/>
        <end position="637"/>
    </location>
</feature>
<feature type="compositionally biased region" description="Polar residues" evidence="4">
    <location>
        <begin position="1074"/>
        <end position="1085"/>
    </location>
</feature>
<feature type="region of interest" description="Disordered" evidence="4">
    <location>
        <begin position="1269"/>
        <end position="1304"/>
    </location>
</feature>
<feature type="compositionally biased region" description="Basic residues" evidence="4">
    <location>
        <begin position="1274"/>
        <end position="1284"/>
    </location>
</feature>
<dbReference type="GO" id="GO:0005813">
    <property type="term" value="C:centrosome"/>
    <property type="evidence" value="ECO:0007669"/>
    <property type="project" value="UniProtKB-SubCell"/>
</dbReference>
<evidence type="ECO:0000256" key="3">
    <source>
        <dbReference type="ARBA" id="ARBA00023212"/>
    </source>
</evidence>
<evidence type="ECO:0000256" key="4">
    <source>
        <dbReference type="SAM" id="MobiDB-lite"/>
    </source>
</evidence>